<keyword evidence="6 12" id="KW-0686">Riboflavin biosynthesis</keyword>
<comment type="catalytic activity">
    <reaction evidence="12">
        <text>5-amino-6-(5-phospho-D-ribitylamino)uracil + NADP(+) = 5-amino-6-(5-phospho-D-ribosylamino)uracil + NADPH + H(+)</text>
        <dbReference type="Rhea" id="RHEA:17845"/>
        <dbReference type="ChEBI" id="CHEBI:15378"/>
        <dbReference type="ChEBI" id="CHEBI:57783"/>
        <dbReference type="ChEBI" id="CHEBI:58349"/>
        <dbReference type="ChEBI" id="CHEBI:58421"/>
        <dbReference type="ChEBI" id="CHEBI:58453"/>
        <dbReference type="EC" id="1.1.1.193"/>
    </reaction>
</comment>
<comment type="similarity">
    <text evidence="4 12">In the N-terminal section; belongs to the cytidine and deoxycytidylate deaminase family.</text>
</comment>
<dbReference type="EC" id="3.5.4.26" evidence="12"/>
<keyword evidence="8 12" id="KW-0862">Zinc</keyword>
<keyword evidence="15" id="KW-1185">Reference proteome</keyword>
<evidence type="ECO:0000256" key="11">
    <source>
        <dbReference type="ARBA" id="ARBA00023268"/>
    </source>
</evidence>
<comment type="similarity">
    <text evidence="5 12">In the C-terminal section; belongs to the HTP reductase family.</text>
</comment>
<dbReference type="PIRSF" id="PIRSF006769">
    <property type="entry name" value="RibD"/>
    <property type="match status" value="1"/>
</dbReference>
<dbReference type="Pfam" id="PF00383">
    <property type="entry name" value="dCMP_cyt_deam_1"/>
    <property type="match status" value="1"/>
</dbReference>
<evidence type="ECO:0000256" key="5">
    <source>
        <dbReference type="ARBA" id="ARBA00007417"/>
    </source>
</evidence>
<dbReference type="PANTHER" id="PTHR38011:SF7">
    <property type="entry name" value="2,5-DIAMINO-6-RIBOSYLAMINO-4(3H)-PYRIMIDINONE 5'-PHOSPHATE REDUCTASE"/>
    <property type="match status" value="1"/>
</dbReference>
<dbReference type="InterPro" id="IPR004794">
    <property type="entry name" value="Eubact_RibD"/>
</dbReference>
<dbReference type="InterPro" id="IPR002734">
    <property type="entry name" value="RibDG_C"/>
</dbReference>
<evidence type="ECO:0000256" key="3">
    <source>
        <dbReference type="ARBA" id="ARBA00004910"/>
    </source>
</evidence>
<dbReference type="InterPro" id="IPR011549">
    <property type="entry name" value="RibD_C"/>
</dbReference>
<evidence type="ECO:0000256" key="9">
    <source>
        <dbReference type="ARBA" id="ARBA00022857"/>
    </source>
</evidence>
<dbReference type="Gene3D" id="3.40.140.10">
    <property type="entry name" value="Cytidine Deaminase, domain 2"/>
    <property type="match status" value="1"/>
</dbReference>
<evidence type="ECO:0000256" key="10">
    <source>
        <dbReference type="ARBA" id="ARBA00023002"/>
    </source>
</evidence>
<comment type="cofactor">
    <cofactor evidence="12">
        <name>Zn(2+)</name>
        <dbReference type="ChEBI" id="CHEBI:29105"/>
    </cofactor>
    <text evidence="12">Binds 1 zinc ion.</text>
</comment>
<comment type="function">
    <text evidence="1 12">Converts 2,5-diamino-6-(ribosylamino)-4(3h)-pyrimidinone 5'-phosphate into 5-amino-6-(ribosylamino)-2,4(1h,3h)-pyrimidinedione 5'-phosphate.</text>
</comment>
<sequence length="404" mass="42072">MSDAVYAGLQAPETDGPAVSVPVIWSDADRHHMTHALALAGRGLGRVWPNPAVGCVLVSPDGRVVGRGWTQPGGRPHGEAVALAAAGGAARGATAYVSLEPCAHWGKTPPCADALVAAAVARVVIATGDPDPRVSGRGMETLTRAGVTVDLGLMAAEAGALNAGFFSRILTGRPLVAWKVATTLDGRIATHNGESQWITGPEARAMGHMLRASHDAIMVGVGTALADNPRLTVRVPGLEDRSPVRVVIDSRLKLPLTHALVREAARGRDTGVAPVWLVTRDDADVTRRAALVQAGVEVLGVPDGADGRPDPLRVLEVLGQRGITRVLLEGGGELAASLLRDRLVDRVHWFRAPVVAGGDGLAAARAYGVDHLVDMAAFERLDVLSLGPDIYETYAATGTVAPRI</sequence>
<dbReference type="InterPro" id="IPR050765">
    <property type="entry name" value="Riboflavin_Biosynth_HTPR"/>
</dbReference>
<dbReference type="PROSITE" id="PS51747">
    <property type="entry name" value="CYT_DCMP_DEAMINASES_2"/>
    <property type="match status" value="1"/>
</dbReference>
<keyword evidence="10 12" id="KW-0560">Oxidoreductase</keyword>
<keyword evidence="9 12" id="KW-0521">NADP</keyword>
<comment type="pathway">
    <text evidence="2 12">Cofactor biosynthesis; riboflavin biosynthesis; 5-amino-6-(D-ribitylamino)uracil from GTP: step 2/4.</text>
</comment>
<evidence type="ECO:0000259" key="13">
    <source>
        <dbReference type="PROSITE" id="PS51747"/>
    </source>
</evidence>
<proteinExistence type="inferred from homology"/>
<protein>
    <recommendedName>
        <fullName evidence="12">Riboflavin biosynthesis protein RibD</fullName>
    </recommendedName>
    <domain>
        <recommendedName>
            <fullName evidence="12">Diaminohydroxyphosphoribosylaminopyrimidine deaminase</fullName>
            <shortName evidence="12">DRAP deaminase</shortName>
            <ecNumber evidence="12">3.5.4.26</ecNumber>
        </recommendedName>
        <alternativeName>
            <fullName evidence="12">Riboflavin-specific deaminase</fullName>
        </alternativeName>
    </domain>
    <domain>
        <recommendedName>
            <fullName evidence="12">5-amino-6-(5-phosphoribosylamino)uracil reductase</fullName>
            <ecNumber evidence="12">1.1.1.193</ecNumber>
        </recommendedName>
        <alternativeName>
            <fullName evidence="12">HTP reductase</fullName>
        </alternativeName>
    </domain>
</protein>
<dbReference type="Pfam" id="PF01872">
    <property type="entry name" value="RibD_C"/>
    <property type="match status" value="1"/>
</dbReference>
<reference evidence="15" key="1">
    <citation type="journal article" date="2019" name="Int. J. Syst. Evol. Microbiol.">
        <title>The Global Catalogue of Microorganisms (GCM) 10K type strain sequencing project: providing services to taxonomists for standard genome sequencing and annotation.</title>
        <authorList>
            <consortium name="The Broad Institute Genomics Platform"/>
            <consortium name="The Broad Institute Genome Sequencing Center for Infectious Disease"/>
            <person name="Wu L."/>
            <person name="Ma J."/>
        </authorList>
    </citation>
    <scope>NUCLEOTIDE SEQUENCE [LARGE SCALE GENOMIC DNA]</scope>
    <source>
        <strain evidence="15">CGMCC 1.10188</strain>
    </source>
</reference>
<comment type="catalytic activity">
    <reaction evidence="12">
        <text>2,5-diamino-6-hydroxy-4-(5-phosphoribosylamino)-pyrimidine + H2O + H(+) = 5-amino-6-(5-phospho-D-ribosylamino)uracil + NH4(+)</text>
        <dbReference type="Rhea" id="RHEA:21868"/>
        <dbReference type="ChEBI" id="CHEBI:15377"/>
        <dbReference type="ChEBI" id="CHEBI:15378"/>
        <dbReference type="ChEBI" id="CHEBI:28938"/>
        <dbReference type="ChEBI" id="CHEBI:58453"/>
        <dbReference type="ChEBI" id="CHEBI:58614"/>
        <dbReference type="EC" id="3.5.4.26"/>
    </reaction>
</comment>
<evidence type="ECO:0000256" key="12">
    <source>
        <dbReference type="PIRNR" id="PIRNR006769"/>
    </source>
</evidence>
<dbReference type="EMBL" id="BMDZ01000007">
    <property type="protein sequence ID" value="GGB30844.1"/>
    <property type="molecule type" value="Genomic_DNA"/>
</dbReference>
<keyword evidence="11" id="KW-0511">Multifunctional enzyme</keyword>
<dbReference type="SUPFAM" id="SSF53927">
    <property type="entry name" value="Cytidine deaminase-like"/>
    <property type="match status" value="1"/>
</dbReference>
<keyword evidence="7 12" id="KW-0479">Metal-binding</keyword>
<feature type="domain" description="CMP/dCMP-type deaminase" evidence="13">
    <location>
        <begin position="27"/>
        <end position="150"/>
    </location>
</feature>
<evidence type="ECO:0000256" key="1">
    <source>
        <dbReference type="ARBA" id="ARBA00002151"/>
    </source>
</evidence>
<dbReference type="InterPro" id="IPR024072">
    <property type="entry name" value="DHFR-like_dom_sf"/>
</dbReference>
<keyword evidence="12" id="KW-0378">Hydrolase</keyword>
<dbReference type="Proteomes" id="UP000603352">
    <property type="component" value="Unassembled WGS sequence"/>
</dbReference>
<evidence type="ECO:0000313" key="15">
    <source>
        <dbReference type="Proteomes" id="UP000603352"/>
    </source>
</evidence>
<dbReference type="SUPFAM" id="SSF53597">
    <property type="entry name" value="Dihydrofolate reductase-like"/>
    <property type="match status" value="1"/>
</dbReference>
<evidence type="ECO:0000256" key="6">
    <source>
        <dbReference type="ARBA" id="ARBA00022619"/>
    </source>
</evidence>
<comment type="pathway">
    <text evidence="3 12">Cofactor biosynthesis; riboflavin biosynthesis; 5-amino-6-(D-ribitylamino)uracil from GTP: step 3/4.</text>
</comment>
<dbReference type="PANTHER" id="PTHR38011">
    <property type="entry name" value="DIHYDROFOLATE REDUCTASE FAMILY PROTEIN (AFU_ORTHOLOGUE AFUA_8G06820)"/>
    <property type="match status" value="1"/>
</dbReference>
<dbReference type="PROSITE" id="PS00903">
    <property type="entry name" value="CYT_DCMP_DEAMINASES_1"/>
    <property type="match status" value="1"/>
</dbReference>
<accession>A0ABQ1IBC5</accession>
<gene>
    <name evidence="14" type="ORF">GCM10011505_10300</name>
</gene>
<dbReference type="Gene3D" id="3.40.430.10">
    <property type="entry name" value="Dihydrofolate Reductase, subunit A"/>
    <property type="match status" value="1"/>
</dbReference>
<evidence type="ECO:0000256" key="4">
    <source>
        <dbReference type="ARBA" id="ARBA00005259"/>
    </source>
</evidence>
<dbReference type="InterPro" id="IPR016192">
    <property type="entry name" value="APOBEC/CMP_deaminase_Zn-bd"/>
</dbReference>
<comment type="caution">
    <text evidence="14">The sequence shown here is derived from an EMBL/GenBank/DDBJ whole genome shotgun (WGS) entry which is preliminary data.</text>
</comment>
<evidence type="ECO:0000256" key="8">
    <source>
        <dbReference type="ARBA" id="ARBA00022833"/>
    </source>
</evidence>
<dbReference type="NCBIfam" id="TIGR00227">
    <property type="entry name" value="ribD_Cterm"/>
    <property type="match status" value="1"/>
</dbReference>
<evidence type="ECO:0000256" key="2">
    <source>
        <dbReference type="ARBA" id="ARBA00004882"/>
    </source>
</evidence>
<dbReference type="NCBIfam" id="TIGR00326">
    <property type="entry name" value="eubact_ribD"/>
    <property type="match status" value="1"/>
</dbReference>
<organism evidence="14 15">
    <name type="scientific">Tistrella bauzanensis</name>
    <dbReference type="NCBI Taxonomy" id="657419"/>
    <lineage>
        <taxon>Bacteria</taxon>
        <taxon>Pseudomonadati</taxon>
        <taxon>Pseudomonadota</taxon>
        <taxon>Alphaproteobacteria</taxon>
        <taxon>Geminicoccales</taxon>
        <taxon>Geminicoccaceae</taxon>
        <taxon>Tistrella</taxon>
    </lineage>
</organism>
<name>A0ABQ1IBC5_9PROT</name>
<dbReference type="InterPro" id="IPR016193">
    <property type="entry name" value="Cytidine_deaminase-like"/>
</dbReference>
<dbReference type="EC" id="1.1.1.193" evidence="12"/>
<evidence type="ECO:0000313" key="14">
    <source>
        <dbReference type="EMBL" id="GGB30844.1"/>
    </source>
</evidence>
<dbReference type="InterPro" id="IPR002125">
    <property type="entry name" value="CMP_dCMP_dom"/>
</dbReference>
<evidence type="ECO:0000256" key="7">
    <source>
        <dbReference type="ARBA" id="ARBA00022723"/>
    </source>
</evidence>